<organism evidence="1 2">
    <name type="scientific">Colletotrichum musicola</name>
    <dbReference type="NCBI Taxonomy" id="2175873"/>
    <lineage>
        <taxon>Eukaryota</taxon>
        <taxon>Fungi</taxon>
        <taxon>Dikarya</taxon>
        <taxon>Ascomycota</taxon>
        <taxon>Pezizomycotina</taxon>
        <taxon>Sordariomycetes</taxon>
        <taxon>Hypocreomycetidae</taxon>
        <taxon>Glomerellales</taxon>
        <taxon>Glomerellaceae</taxon>
        <taxon>Colletotrichum</taxon>
        <taxon>Colletotrichum orchidearum species complex</taxon>
    </lineage>
</organism>
<gene>
    <name evidence="1" type="ORF">CMUS01_14349</name>
</gene>
<dbReference type="AlphaFoldDB" id="A0A8H6J5F1"/>
<name>A0A8H6J5F1_9PEZI</name>
<evidence type="ECO:0000313" key="2">
    <source>
        <dbReference type="Proteomes" id="UP000639643"/>
    </source>
</evidence>
<keyword evidence="2" id="KW-1185">Reference proteome</keyword>
<accession>A0A8H6J5F1</accession>
<protein>
    <submittedName>
        <fullName evidence="1">Uncharacterized protein</fullName>
    </submittedName>
</protein>
<evidence type="ECO:0000313" key="1">
    <source>
        <dbReference type="EMBL" id="KAF6806486.1"/>
    </source>
</evidence>
<proteinExistence type="predicted"/>
<reference evidence="1" key="1">
    <citation type="journal article" date="2020" name="Phytopathology">
        <title>Genome Sequence Resources of Colletotrichum truncatum, C. plurivorum, C. musicola, and C. sojae: Four Species Pathogenic to Soybean (Glycine max).</title>
        <authorList>
            <person name="Rogerio F."/>
            <person name="Boufleur T.R."/>
            <person name="Ciampi-Guillardi M."/>
            <person name="Sukno S.A."/>
            <person name="Thon M.R."/>
            <person name="Massola Junior N.S."/>
            <person name="Baroncelli R."/>
        </authorList>
    </citation>
    <scope>NUCLEOTIDE SEQUENCE</scope>
    <source>
        <strain evidence="1">LFN0074</strain>
    </source>
</reference>
<dbReference type="EMBL" id="WIGM01001023">
    <property type="protein sequence ID" value="KAF6806486.1"/>
    <property type="molecule type" value="Genomic_DNA"/>
</dbReference>
<comment type="caution">
    <text evidence="1">The sequence shown here is derived from an EMBL/GenBank/DDBJ whole genome shotgun (WGS) entry which is preliminary data.</text>
</comment>
<sequence length="130" mass="14316">MKGGGWLSYGKVPGATAVEQQKQRLSFSCLLLLLLPLTALRLPTRVPVTVTPPLAYANSQPASRLDPSSCFRFRTSLAAQRLPLLPSHRGLTITTSTIPFYELAHEIIDSLHDSLRYTIELTSDEDTPIP</sequence>
<dbReference type="Proteomes" id="UP000639643">
    <property type="component" value="Unassembled WGS sequence"/>
</dbReference>